<dbReference type="AlphaFoldDB" id="A0A3N1NXW7"/>
<dbReference type="PANTHER" id="PTHR31270:SF1">
    <property type="entry name" value="GLUTAMINYL-PEPTIDE CYCLOTRANSFERASE"/>
    <property type="match status" value="1"/>
</dbReference>
<dbReference type="Pfam" id="PF05096">
    <property type="entry name" value="Glu_cyclase_2"/>
    <property type="match status" value="1"/>
</dbReference>
<dbReference type="SUPFAM" id="SSF50969">
    <property type="entry name" value="YVTN repeat-like/Quinoprotein amine dehydrogenase"/>
    <property type="match status" value="1"/>
</dbReference>
<keyword evidence="1" id="KW-0808">Transferase</keyword>
<accession>A0A3N1NXW7</accession>
<protein>
    <submittedName>
        <fullName evidence="1">Glutamine cyclotransferase</fullName>
    </submittedName>
</protein>
<dbReference type="InterPro" id="IPR007788">
    <property type="entry name" value="QCT"/>
</dbReference>
<dbReference type="PANTHER" id="PTHR31270">
    <property type="entry name" value="GLUTAMINYL-PEPTIDE CYCLOTRANSFERASE"/>
    <property type="match status" value="1"/>
</dbReference>
<name>A0A3N1NXW7_9GAMM</name>
<proteinExistence type="predicted"/>
<dbReference type="RefSeq" id="WP_170162865.1">
    <property type="nucleotide sequence ID" value="NZ_JBHYFO010000004.1"/>
</dbReference>
<comment type="caution">
    <text evidence="1">The sequence shown here is derived from an EMBL/GenBank/DDBJ whole genome shotgun (WGS) entry which is preliminary data.</text>
</comment>
<dbReference type="Proteomes" id="UP000273643">
    <property type="component" value="Unassembled WGS sequence"/>
</dbReference>
<dbReference type="InterPro" id="IPR011044">
    <property type="entry name" value="Quino_amine_DH_bsu"/>
</dbReference>
<evidence type="ECO:0000313" key="2">
    <source>
        <dbReference type="Proteomes" id="UP000273643"/>
    </source>
</evidence>
<sequence>MTQSSGAFNTLIRGCGQMLWLTGLMMSLVACADTGPRDIVQYQFQIEAEQPHDPTLFTQGLLKRGSRFYESGGQYGQSRLVIYQDNGRQVERERPLAARYFAEGLTELNNELYLLTWREKTLLVYDAGTLEPLREMSYSGEGWGLTNDGEHLIRSDGSAQLYFHAPEDFSVQRQITVTENGKAVTRLNELEYVDGAIWANIWYSDRLIQIDPDNGRVIGSLDLAELVRTAQPETSGAVLNGIAYDAEHNQFWVTGKLWPTLYRLSLSPEP</sequence>
<evidence type="ECO:0000313" key="1">
    <source>
        <dbReference type="EMBL" id="ROQ20669.1"/>
    </source>
</evidence>
<dbReference type="GO" id="GO:0016603">
    <property type="term" value="F:glutaminyl-peptide cyclotransferase activity"/>
    <property type="evidence" value="ECO:0007669"/>
    <property type="project" value="InterPro"/>
</dbReference>
<organism evidence="1 2">
    <name type="scientific">Marinimicrobium koreense</name>
    <dbReference type="NCBI Taxonomy" id="306545"/>
    <lineage>
        <taxon>Bacteria</taxon>
        <taxon>Pseudomonadati</taxon>
        <taxon>Pseudomonadota</taxon>
        <taxon>Gammaproteobacteria</taxon>
        <taxon>Cellvibrionales</taxon>
        <taxon>Cellvibrionaceae</taxon>
        <taxon>Marinimicrobium</taxon>
    </lineage>
</organism>
<keyword evidence="2" id="KW-1185">Reference proteome</keyword>
<gene>
    <name evidence="1" type="ORF">EDC38_1282</name>
</gene>
<dbReference type="EMBL" id="RJUK01000001">
    <property type="protein sequence ID" value="ROQ20669.1"/>
    <property type="molecule type" value="Genomic_DNA"/>
</dbReference>
<reference evidence="1 2" key="1">
    <citation type="submission" date="2018-11" db="EMBL/GenBank/DDBJ databases">
        <title>Genomic Encyclopedia of Type Strains, Phase IV (KMG-IV): sequencing the most valuable type-strain genomes for metagenomic binning, comparative biology and taxonomic classification.</title>
        <authorList>
            <person name="Goeker M."/>
        </authorList>
    </citation>
    <scope>NUCLEOTIDE SEQUENCE [LARGE SCALE GENOMIC DNA]</scope>
    <source>
        <strain evidence="1 2">DSM 16974</strain>
    </source>
</reference>